<evidence type="ECO:0000313" key="3">
    <source>
        <dbReference type="Proteomes" id="UP001500279"/>
    </source>
</evidence>
<reference evidence="3" key="1">
    <citation type="journal article" date="2019" name="Int. J. Syst. Evol. Microbiol.">
        <title>The Global Catalogue of Microorganisms (GCM) 10K type strain sequencing project: providing services to taxonomists for standard genome sequencing and annotation.</title>
        <authorList>
            <consortium name="The Broad Institute Genomics Platform"/>
            <consortium name="The Broad Institute Genome Sequencing Center for Infectious Disease"/>
            <person name="Wu L."/>
            <person name="Ma J."/>
        </authorList>
    </citation>
    <scope>NUCLEOTIDE SEQUENCE [LARGE SCALE GENOMIC DNA]</scope>
    <source>
        <strain evidence="3">JCM 15503</strain>
    </source>
</reference>
<protein>
    <submittedName>
        <fullName evidence="2">DUF805 domain-containing protein</fullName>
    </submittedName>
</protein>
<feature type="transmembrane region" description="Helical" evidence="1">
    <location>
        <begin position="71"/>
        <end position="90"/>
    </location>
</feature>
<keyword evidence="1" id="KW-1133">Transmembrane helix</keyword>
<keyword evidence="3" id="KW-1185">Reference proteome</keyword>
<comment type="caution">
    <text evidence="2">The sequence shown here is derived from an EMBL/GenBank/DDBJ whole genome shotgun (WGS) entry which is preliminary data.</text>
</comment>
<dbReference type="Pfam" id="PF05656">
    <property type="entry name" value="DUF805"/>
    <property type="match status" value="1"/>
</dbReference>
<dbReference type="RefSeq" id="WP_141288641.1">
    <property type="nucleotide sequence ID" value="NZ_BAAAEW010000004.1"/>
</dbReference>
<dbReference type="EMBL" id="BAAAEW010000004">
    <property type="protein sequence ID" value="GAA0744293.1"/>
    <property type="molecule type" value="Genomic_DNA"/>
</dbReference>
<dbReference type="InterPro" id="IPR008523">
    <property type="entry name" value="DUF805"/>
</dbReference>
<dbReference type="Proteomes" id="UP001500279">
    <property type="component" value="Unassembled WGS sequence"/>
</dbReference>
<accession>A0ABP3UXJ1</accession>
<evidence type="ECO:0000313" key="2">
    <source>
        <dbReference type="EMBL" id="GAA0744293.1"/>
    </source>
</evidence>
<proteinExistence type="predicted"/>
<feature type="transmembrane region" description="Helical" evidence="1">
    <location>
        <begin position="42"/>
        <end position="65"/>
    </location>
</feature>
<name>A0ABP3UXJ1_9BURK</name>
<feature type="transmembrane region" description="Helical" evidence="1">
    <location>
        <begin position="102"/>
        <end position="120"/>
    </location>
</feature>
<keyword evidence="1" id="KW-0472">Membrane</keyword>
<keyword evidence="1" id="KW-0812">Transmembrane</keyword>
<dbReference type="PANTHER" id="PTHR34980:SF3">
    <property type="entry name" value="BLR8105 PROTEIN"/>
    <property type="match status" value="1"/>
</dbReference>
<dbReference type="PANTHER" id="PTHR34980">
    <property type="entry name" value="INNER MEMBRANE PROTEIN-RELATED-RELATED"/>
    <property type="match status" value="1"/>
</dbReference>
<organism evidence="2 3">
    <name type="scientific">Ideonella azotifigens</name>
    <dbReference type="NCBI Taxonomy" id="513160"/>
    <lineage>
        <taxon>Bacteria</taxon>
        <taxon>Pseudomonadati</taxon>
        <taxon>Pseudomonadota</taxon>
        <taxon>Betaproteobacteria</taxon>
        <taxon>Burkholderiales</taxon>
        <taxon>Sphaerotilaceae</taxon>
        <taxon>Ideonella</taxon>
    </lineage>
</organism>
<sequence length="142" mass="15864">MTEAVNPFQPPNAELILPASSEKPDLKTLYFSFQGRISRKVFWLYGVLFFFLAMLVLGGVVGAVALVSETLSWILAVPLYIAGTWIGLAMQVKRWHDRDKSGWWILIGLIPVIGSIWAFIETGCLRGTVGPNRFGDDLTDQY</sequence>
<evidence type="ECO:0000256" key="1">
    <source>
        <dbReference type="SAM" id="Phobius"/>
    </source>
</evidence>
<gene>
    <name evidence="2" type="ORF">GCM10009107_09630</name>
</gene>